<comment type="caution">
    <text evidence="1">The sequence shown here is derived from an EMBL/GenBank/DDBJ whole genome shotgun (WGS) entry which is preliminary data.</text>
</comment>
<gene>
    <name evidence="1" type="ORF">TKK_009717</name>
</gene>
<dbReference type="EMBL" id="JBJJXI010000072">
    <property type="protein sequence ID" value="KAL3396302.1"/>
    <property type="molecule type" value="Genomic_DNA"/>
</dbReference>
<accession>A0ABD2WTN3</accession>
<evidence type="ECO:0000313" key="2">
    <source>
        <dbReference type="Proteomes" id="UP001627154"/>
    </source>
</evidence>
<proteinExistence type="predicted"/>
<reference evidence="1 2" key="1">
    <citation type="journal article" date="2024" name="bioRxiv">
        <title>A reference genome for Trichogramma kaykai: A tiny desert-dwelling parasitoid wasp with competing sex-ratio distorters.</title>
        <authorList>
            <person name="Culotta J."/>
            <person name="Lindsey A.R."/>
        </authorList>
    </citation>
    <scope>NUCLEOTIDE SEQUENCE [LARGE SCALE GENOMIC DNA]</scope>
    <source>
        <strain evidence="1 2">KSX58</strain>
    </source>
</reference>
<sequence length="67" mass="7725">MKHLFSYAQWNWTTYINGVFNDTDVKIDAAKEKVIVVDMTYLQKLPQLLVLTPSSVIGEYNNLIAYV</sequence>
<dbReference type="Proteomes" id="UP001627154">
    <property type="component" value="Unassembled WGS sequence"/>
</dbReference>
<name>A0ABD2WTN3_9HYME</name>
<dbReference type="Gene3D" id="1.10.1380.10">
    <property type="entry name" value="Neutral endopeptidase , domain2"/>
    <property type="match status" value="1"/>
</dbReference>
<dbReference type="AlphaFoldDB" id="A0ABD2WTN3"/>
<dbReference type="InterPro" id="IPR042089">
    <property type="entry name" value="Peptidase_M13_dom_2"/>
</dbReference>
<organism evidence="1 2">
    <name type="scientific">Trichogramma kaykai</name>
    <dbReference type="NCBI Taxonomy" id="54128"/>
    <lineage>
        <taxon>Eukaryota</taxon>
        <taxon>Metazoa</taxon>
        <taxon>Ecdysozoa</taxon>
        <taxon>Arthropoda</taxon>
        <taxon>Hexapoda</taxon>
        <taxon>Insecta</taxon>
        <taxon>Pterygota</taxon>
        <taxon>Neoptera</taxon>
        <taxon>Endopterygota</taxon>
        <taxon>Hymenoptera</taxon>
        <taxon>Apocrita</taxon>
        <taxon>Proctotrupomorpha</taxon>
        <taxon>Chalcidoidea</taxon>
        <taxon>Trichogrammatidae</taxon>
        <taxon>Trichogramma</taxon>
    </lineage>
</organism>
<keyword evidence="2" id="KW-1185">Reference proteome</keyword>
<protein>
    <submittedName>
        <fullName evidence="1">Uncharacterized protein</fullName>
    </submittedName>
</protein>
<evidence type="ECO:0000313" key="1">
    <source>
        <dbReference type="EMBL" id="KAL3396302.1"/>
    </source>
</evidence>